<dbReference type="AlphaFoldDB" id="A0A5B2TX88"/>
<evidence type="ECO:0000313" key="1">
    <source>
        <dbReference type="EMBL" id="KAA2218240.1"/>
    </source>
</evidence>
<dbReference type="Proteomes" id="UP000323188">
    <property type="component" value="Unassembled WGS sequence"/>
</dbReference>
<reference evidence="1 2" key="1">
    <citation type="submission" date="2019-09" db="EMBL/GenBank/DDBJ databases">
        <authorList>
            <person name="Khan S.A."/>
            <person name="Jeon C.O."/>
            <person name="Chun B.H."/>
            <person name="Jeong S.E."/>
        </authorList>
    </citation>
    <scope>NUCLEOTIDE SEQUENCE [LARGE SCALE GENOMIC DNA]</scope>
    <source>
        <strain evidence="1 2">KCTC 42508</strain>
    </source>
</reference>
<gene>
    <name evidence="1" type="ORF">F0361_01070</name>
</gene>
<accession>A0A5B2TX88</accession>
<evidence type="ECO:0000313" key="2">
    <source>
        <dbReference type="Proteomes" id="UP000323188"/>
    </source>
</evidence>
<dbReference type="EMBL" id="VUOE01000001">
    <property type="protein sequence ID" value="KAA2218240.1"/>
    <property type="molecule type" value="Genomic_DNA"/>
</dbReference>
<protein>
    <submittedName>
        <fullName evidence="1">Uncharacterized protein</fullName>
    </submittedName>
</protein>
<dbReference type="RefSeq" id="WP_154916860.1">
    <property type="nucleotide sequence ID" value="NZ_VUOE01000001.1"/>
</dbReference>
<organism evidence="1 2">
    <name type="scientific">Maribacter flavus</name>
    <dbReference type="NCBI Taxonomy" id="1658664"/>
    <lineage>
        <taxon>Bacteria</taxon>
        <taxon>Pseudomonadati</taxon>
        <taxon>Bacteroidota</taxon>
        <taxon>Flavobacteriia</taxon>
        <taxon>Flavobacteriales</taxon>
        <taxon>Flavobacteriaceae</taxon>
        <taxon>Maribacter</taxon>
    </lineage>
</organism>
<sequence length="121" mass="13999">MKGLHKLALVLEVAEELHRDGKLDDADFARLVEGVEETFKNPNKFKNELAKWAVDLLSMDKMENHLQNLQHLVNAFMESPEADDHQKRVEILQLTNKLALLLSGIAGYDQREILFRFTQRD</sequence>
<proteinExistence type="predicted"/>
<comment type="caution">
    <text evidence="1">The sequence shown here is derived from an EMBL/GenBank/DDBJ whole genome shotgun (WGS) entry which is preliminary data.</text>
</comment>
<name>A0A5B2TX88_9FLAO</name>